<keyword evidence="1" id="KW-0812">Transmembrane</keyword>
<evidence type="ECO:0000256" key="1">
    <source>
        <dbReference type="SAM" id="Phobius"/>
    </source>
</evidence>
<keyword evidence="1" id="KW-1133">Transmembrane helix</keyword>
<name>E3MRA3_CAERE</name>
<feature type="transmembrane region" description="Helical" evidence="1">
    <location>
        <begin position="42"/>
        <end position="65"/>
    </location>
</feature>
<feature type="signal peptide" evidence="2">
    <location>
        <begin position="1"/>
        <end position="18"/>
    </location>
</feature>
<reference evidence="3" key="1">
    <citation type="submission" date="2007-07" db="EMBL/GenBank/DDBJ databases">
        <title>PCAP assembly of the Caenorhabditis remanei genome.</title>
        <authorList>
            <consortium name="The Caenorhabditis remanei Sequencing Consortium"/>
            <person name="Wilson R.K."/>
        </authorList>
    </citation>
    <scope>NUCLEOTIDE SEQUENCE [LARGE SCALE GENOMIC DNA]</scope>
    <source>
        <strain evidence="3">PB4641</strain>
    </source>
</reference>
<dbReference type="EMBL" id="DS268468">
    <property type="protein sequence ID" value="EFP07204.1"/>
    <property type="molecule type" value="Genomic_DNA"/>
</dbReference>
<dbReference type="InParanoid" id="E3MRA3"/>
<evidence type="ECO:0000313" key="4">
    <source>
        <dbReference type="Proteomes" id="UP000008281"/>
    </source>
</evidence>
<dbReference type="HOGENOM" id="CLU_2006031_0_0_1"/>
<proteinExistence type="predicted"/>
<dbReference type="AlphaFoldDB" id="E3MRA3"/>
<keyword evidence="1" id="KW-0472">Membrane</keyword>
<gene>
    <name evidence="3" type="ORF">CRE_13491</name>
</gene>
<keyword evidence="4" id="KW-1185">Reference proteome</keyword>
<sequence>MQLSFIFFSFALITVCIALNNTTTNSTNIEEANRNNTRRSNRNMQLSILLVLCALITASLALIDLNPMLRDFPKRRKVTDSPVKMLMKSKYRNRAPRAIISSTHTPGRFRPFTGKRTTLKNWIV</sequence>
<feature type="chain" id="PRO_5003177375" evidence="2">
    <location>
        <begin position="19"/>
        <end position="124"/>
    </location>
</feature>
<dbReference type="Proteomes" id="UP000008281">
    <property type="component" value="Unassembled WGS sequence"/>
</dbReference>
<organism evidence="4">
    <name type="scientific">Caenorhabditis remanei</name>
    <name type="common">Caenorhabditis vulgaris</name>
    <dbReference type="NCBI Taxonomy" id="31234"/>
    <lineage>
        <taxon>Eukaryota</taxon>
        <taxon>Metazoa</taxon>
        <taxon>Ecdysozoa</taxon>
        <taxon>Nematoda</taxon>
        <taxon>Chromadorea</taxon>
        <taxon>Rhabditida</taxon>
        <taxon>Rhabditina</taxon>
        <taxon>Rhabditomorpha</taxon>
        <taxon>Rhabditoidea</taxon>
        <taxon>Rhabditidae</taxon>
        <taxon>Peloderinae</taxon>
        <taxon>Caenorhabditis</taxon>
    </lineage>
</organism>
<evidence type="ECO:0000313" key="3">
    <source>
        <dbReference type="EMBL" id="EFP07204.1"/>
    </source>
</evidence>
<protein>
    <submittedName>
        <fullName evidence="3">Uncharacterized protein</fullName>
    </submittedName>
</protein>
<accession>E3MRA3</accession>
<keyword evidence="2" id="KW-0732">Signal</keyword>
<evidence type="ECO:0000256" key="2">
    <source>
        <dbReference type="SAM" id="SignalP"/>
    </source>
</evidence>